<dbReference type="AlphaFoldDB" id="A0A3Q7PPF2"/>
<comment type="similarity">
    <text evidence="1">Belongs to the histone H2B family.</text>
</comment>
<dbReference type="InterPro" id="IPR000558">
    <property type="entry name" value="Histone_H2B"/>
</dbReference>
<evidence type="ECO:0000313" key="5">
    <source>
        <dbReference type="RefSeq" id="XP_025717891.1"/>
    </source>
</evidence>
<dbReference type="GO" id="GO:0046982">
    <property type="term" value="F:protein heterodimerization activity"/>
    <property type="evidence" value="ECO:0007669"/>
    <property type="project" value="InterPro"/>
</dbReference>
<evidence type="ECO:0000313" key="4">
    <source>
        <dbReference type="Proteomes" id="UP000286641"/>
    </source>
</evidence>
<organism evidence="4 5">
    <name type="scientific">Callorhinus ursinus</name>
    <name type="common">Northern fur seal</name>
    <dbReference type="NCBI Taxonomy" id="34884"/>
    <lineage>
        <taxon>Eukaryota</taxon>
        <taxon>Metazoa</taxon>
        <taxon>Chordata</taxon>
        <taxon>Craniata</taxon>
        <taxon>Vertebrata</taxon>
        <taxon>Euteleostomi</taxon>
        <taxon>Mammalia</taxon>
        <taxon>Eutheria</taxon>
        <taxon>Laurasiatheria</taxon>
        <taxon>Carnivora</taxon>
        <taxon>Caniformia</taxon>
        <taxon>Pinnipedia</taxon>
        <taxon>Otariidae</taxon>
        <taxon>Callorhinus</taxon>
    </lineage>
</organism>
<dbReference type="SMART" id="SM00427">
    <property type="entry name" value="H2B"/>
    <property type="match status" value="1"/>
</dbReference>
<evidence type="ECO:0000256" key="1">
    <source>
        <dbReference type="ARBA" id="ARBA00006846"/>
    </source>
</evidence>
<protein>
    <submittedName>
        <fullName evidence="5">Late histone H2B.L4-like</fullName>
    </submittedName>
</protein>
<name>A0A3Q7PPF2_CALUR</name>
<dbReference type="InParanoid" id="A0A3Q7PPF2"/>
<dbReference type="GeneID" id="112815863"/>
<dbReference type="InterPro" id="IPR007125">
    <property type="entry name" value="H2A/H2B/H3"/>
</dbReference>
<reference evidence="5" key="2">
    <citation type="submission" date="2025-08" db="UniProtKB">
        <authorList>
            <consortium name="RefSeq"/>
        </authorList>
    </citation>
    <scope>IDENTIFICATION</scope>
    <source>
        <tissue evidence="5">Blood</tissue>
    </source>
</reference>
<feature type="region of interest" description="Disordered" evidence="2">
    <location>
        <begin position="151"/>
        <end position="184"/>
    </location>
</feature>
<keyword evidence="4" id="KW-1185">Reference proteome</keyword>
<dbReference type="GO" id="GO:0003677">
    <property type="term" value="F:DNA binding"/>
    <property type="evidence" value="ECO:0007669"/>
    <property type="project" value="InterPro"/>
</dbReference>
<proteinExistence type="inferred from homology"/>
<evidence type="ECO:0000256" key="2">
    <source>
        <dbReference type="SAM" id="MobiDB-lite"/>
    </source>
</evidence>
<dbReference type="InterPro" id="IPR009072">
    <property type="entry name" value="Histone-fold"/>
</dbReference>
<dbReference type="Proteomes" id="UP000286641">
    <property type="component" value="Unplaced"/>
</dbReference>
<dbReference type="GO" id="GO:0030527">
    <property type="term" value="F:structural constituent of chromatin"/>
    <property type="evidence" value="ECO:0007669"/>
    <property type="project" value="InterPro"/>
</dbReference>
<feature type="domain" description="Core Histone H2A/H2B/H3" evidence="3">
    <location>
        <begin position="53"/>
        <end position="124"/>
    </location>
</feature>
<feature type="compositionally biased region" description="Polar residues" evidence="2">
    <location>
        <begin position="174"/>
        <end position="184"/>
    </location>
</feature>
<sequence length="184" mass="20614">MAEPGCETSSEESLRTKEPTAADSMSPKQKQPRRGGRRRGRGRGRGCRRLVCRRHRRPDSFATYFLRVLKQVHQGLSPLQEAVSVMDSFVKDIFEHIADEASHLAHSTKCSTITTRDIQTAVCLLLPGEIGKHTVSEVIKAVIRYYRRKGAASGPPDHLSNQRLFSEPPHLAQETCNSPDTRLL</sequence>
<dbReference type="GO" id="GO:0000786">
    <property type="term" value="C:nucleosome"/>
    <property type="evidence" value="ECO:0007669"/>
    <property type="project" value="InterPro"/>
</dbReference>
<accession>A0A3Q7PPF2</accession>
<gene>
    <name evidence="5" type="primary">LOC112815863</name>
</gene>
<feature type="compositionally biased region" description="Basic residues" evidence="2">
    <location>
        <begin position="30"/>
        <end position="48"/>
    </location>
</feature>
<dbReference type="CDD" id="cd22910">
    <property type="entry name" value="HFD_H2B"/>
    <property type="match status" value="1"/>
</dbReference>
<dbReference type="RefSeq" id="XP_025717891.1">
    <property type="nucleotide sequence ID" value="XM_025862106.1"/>
</dbReference>
<dbReference type="PANTHER" id="PTHR23428">
    <property type="entry name" value="HISTONE H2B"/>
    <property type="match status" value="1"/>
</dbReference>
<dbReference type="SUPFAM" id="SSF47113">
    <property type="entry name" value="Histone-fold"/>
    <property type="match status" value="1"/>
</dbReference>
<dbReference type="Gene3D" id="1.10.20.10">
    <property type="entry name" value="Histone, subunit A"/>
    <property type="match status" value="1"/>
</dbReference>
<evidence type="ECO:0000259" key="3">
    <source>
        <dbReference type="Pfam" id="PF00125"/>
    </source>
</evidence>
<dbReference type="Pfam" id="PF00125">
    <property type="entry name" value="Histone"/>
    <property type="match status" value="1"/>
</dbReference>
<dbReference type="PRINTS" id="PR00621">
    <property type="entry name" value="HISTONEH2B"/>
</dbReference>
<feature type="region of interest" description="Disordered" evidence="2">
    <location>
        <begin position="1"/>
        <end position="48"/>
    </location>
</feature>
<reference key="1">
    <citation type="submission" date="2019-01" db="UniProtKB">
        <authorList>
            <consortium name="RefSeq"/>
        </authorList>
    </citation>
    <scope>IDENTIFICATION</scope>
</reference>